<accession>A0AAV3U968</accession>
<keyword evidence="4 11" id="KW-0813">Transport</keyword>
<dbReference type="GO" id="GO:0043952">
    <property type="term" value="P:protein transport by the Sec complex"/>
    <property type="evidence" value="ECO:0007669"/>
    <property type="project" value="TreeGrafter"/>
</dbReference>
<keyword evidence="7 11" id="KW-0653">Protein transport</keyword>
<evidence type="ECO:0000313" key="13">
    <source>
        <dbReference type="EMBL" id="GAA4959800.1"/>
    </source>
</evidence>
<evidence type="ECO:0000256" key="8">
    <source>
        <dbReference type="ARBA" id="ARBA00022989"/>
    </source>
</evidence>
<comment type="subcellular location">
    <subcellularLocation>
        <location evidence="1 11">Cell membrane</location>
        <topology evidence="1 11">Multi-pass membrane protein</topology>
    </subcellularLocation>
</comment>
<dbReference type="PANTHER" id="PTHR34182:SF1">
    <property type="entry name" value="PROTEIN-EXPORT MEMBRANE PROTEIN SECG"/>
    <property type="match status" value="1"/>
</dbReference>
<comment type="similarity">
    <text evidence="2 11">Belongs to the SecG family.</text>
</comment>
<dbReference type="Proteomes" id="UP001409585">
    <property type="component" value="Unassembled WGS sequence"/>
</dbReference>
<feature type="compositionally biased region" description="Low complexity" evidence="12">
    <location>
        <begin position="122"/>
        <end position="138"/>
    </location>
</feature>
<evidence type="ECO:0000256" key="12">
    <source>
        <dbReference type="SAM" id="MobiDB-lite"/>
    </source>
</evidence>
<dbReference type="GO" id="GO:0015450">
    <property type="term" value="F:protein-transporting ATPase activity"/>
    <property type="evidence" value="ECO:0007669"/>
    <property type="project" value="UniProtKB-UniRule"/>
</dbReference>
<feature type="region of interest" description="Disordered" evidence="12">
    <location>
        <begin position="94"/>
        <end position="146"/>
    </location>
</feature>
<dbReference type="InterPro" id="IPR004692">
    <property type="entry name" value="SecG"/>
</dbReference>
<dbReference type="RefSeq" id="WP_345427752.1">
    <property type="nucleotide sequence ID" value="NZ_AP031496.1"/>
</dbReference>
<comment type="function">
    <text evidence="11">Involved in protein export. Participates in an early event of protein translocation.</text>
</comment>
<dbReference type="PANTHER" id="PTHR34182">
    <property type="entry name" value="PROTEIN-EXPORT MEMBRANE PROTEIN SECG"/>
    <property type="match status" value="1"/>
</dbReference>
<evidence type="ECO:0000256" key="7">
    <source>
        <dbReference type="ARBA" id="ARBA00022927"/>
    </source>
</evidence>
<keyword evidence="10 11" id="KW-0472">Membrane</keyword>
<sequence>MELHTIAMILYLLTSFAIIGLILMQQGKGAEAGASFGAGSSATVFGSAGGGNFFSRLTAILATVFFVLAFGLTLLAKQSVGVSDIPAAIEQNVEQVEESDIPTLDTAPAESADDVPAMDASDVPAEDVPAADVPAAEDAPVEETER</sequence>
<keyword evidence="6 11" id="KW-0812">Transmembrane</keyword>
<evidence type="ECO:0000256" key="10">
    <source>
        <dbReference type="ARBA" id="ARBA00023136"/>
    </source>
</evidence>
<name>A0AAV3U968_9ALTE</name>
<proteinExistence type="inferred from homology"/>
<dbReference type="EMBL" id="BAABLX010000078">
    <property type="protein sequence ID" value="GAA4959800.1"/>
    <property type="molecule type" value="Genomic_DNA"/>
</dbReference>
<evidence type="ECO:0000313" key="14">
    <source>
        <dbReference type="Proteomes" id="UP001409585"/>
    </source>
</evidence>
<feature type="transmembrane region" description="Helical" evidence="11">
    <location>
        <begin position="57"/>
        <end position="76"/>
    </location>
</feature>
<evidence type="ECO:0000256" key="2">
    <source>
        <dbReference type="ARBA" id="ARBA00008445"/>
    </source>
</evidence>
<evidence type="ECO:0000256" key="1">
    <source>
        <dbReference type="ARBA" id="ARBA00004651"/>
    </source>
</evidence>
<keyword evidence="9 11" id="KW-0811">Translocation</keyword>
<organism evidence="13 14">
    <name type="scientific">Halioxenophilus aromaticivorans</name>
    <dbReference type="NCBI Taxonomy" id="1306992"/>
    <lineage>
        <taxon>Bacteria</taxon>
        <taxon>Pseudomonadati</taxon>
        <taxon>Pseudomonadota</taxon>
        <taxon>Gammaproteobacteria</taxon>
        <taxon>Alteromonadales</taxon>
        <taxon>Alteromonadaceae</taxon>
        <taxon>Halioxenophilus</taxon>
    </lineage>
</organism>
<dbReference type="Pfam" id="PF03840">
    <property type="entry name" value="SecG"/>
    <property type="match status" value="1"/>
</dbReference>
<dbReference type="NCBIfam" id="TIGR00810">
    <property type="entry name" value="secG"/>
    <property type="match status" value="1"/>
</dbReference>
<evidence type="ECO:0000256" key="9">
    <source>
        <dbReference type="ARBA" id="ARBA00023010"/>
    </source>
</evidence>
<reference evidence="14" key="1">
    <citation type="journal article" date="2019" name="Int. J. Syst. Evol. Microbiol.">
        <title>The Global Catalogue of Microorganisms (GCM) 10K type strain sequencing project: providing services to taxonomists for standard genome sequencing and annotation.</title>
        <authorList>
            <consortium name="The Broad Institute Genomics Platform"/>
            <consortium name="The Broad Institute Genome Sequencing Center for Infectious Disease"/>
            <person name="Wu L."/>
            <person name="Ma J."/>
        </authorList>
    </citation>
    <scope>NUCLEOTIDE SEQUENCE [LARGE SCALE GENOMIC DNA]</scope>
    <source>
        <strain evidence="14">JCM 19134</strain>
    </source>
</reference>
<evidence type="ECO:0000256" key="11">
    <source>
        <dbReference type="RuleBase" id="RU365087"/>
    </source>
</evidence>
<keyword evidence="14" id="KW-1185">Reference proteome</keyword>
<keyword evidence="5 11" id="KW-1003">Cell membrane</keyword>
<evidence type="ECO:0000256" key="5">
    <source>
        <dbReference type="ARBA" id="ARBA00022475"/>
    </source>
</evidence>
<dbReference type="GO" id="GO:0065002">
    <property type="term" value="P:intracellular protein transmembrane transport"/>
    <property type="evidence" value="ECO:0007669"/>
    <property type="project" value="TreeGrafter"/>
</dbReference>
<comment type="caution">
    <text evidence="13">The sequence shown here is derived from an EMBL/GenBank/DDBJ whole genome shotgun (WGS) entry which is preliminary data.</text>
</comment>
<evidence type="ECO:0000256" key="4">
    <source>
        <dbReference type="ARBA" id="ARBA00022448"/>
    </source>
</evidence>
<dbReference type="PRINTS" id="PR01651">
    <property type="entry name" value="SECGEXPORT"/>
</dbReference>
<dbReference type="AlphaFoldDB" id="A0AAV3U968"/>
<dbReference type="GO" id="GO:0005886">
    <property type="term" value="C:plasma membrane"/>
    <property type="evidence" value="ECO:0007669"/>
    <property type="project" value="UniProtKB-SubCell"/>
</dbReference>
<keyword evidence="8 11" id="KW-1133">Transmembrane helix</keyword>
<evidence type="ECO:0000256" key="6">
    <source>
        <dbReference type="ARBA" id="ARBA00022692"/>
    </source>
</evidence>
<evidence type="ECO:0000256" key="3">
    <source>
        <dbReference type="ARBA" id="ARBA00017876"/>
    </source>
</evidence>
<feature type="transmembrane region" description="Helical" evidence="11">
    <location>
        <begin position="6"/>
        <end position="24"/>
    </location>
</feature>
<dbReference type="GO" id="GO:0009306">
    <property type="term" value="P:protein secretion"/>
    <property type="evidence" value="ECO:0007669"/>
    <property type="project" value="UniProtKB-UniRule"/>
</dbReference>
<protein>
    <recommendedName>
        <fullName evidence="3 11">Protein-export membrane protein SecG</fullName>
    </recommendedName>
</protein>
<gene>
    <name evidence="13" type="primary">secG</name>
    <name evidence="13" type="ORF">GCM10025791_46220</name>
</gene>